<dbReference type="AlphaFoldDB" id="A0A3B0SXB6"/>
<organism evidence="1">
    <name type="scientific">hydrothermal vent metagenome</name>
    <dbReference type="NCBI Taxonomy" id="652676"/>
    <lineage>
        <taxon>unclassified sequences</taxon>
        <taxon>metagenomes</taxon>
        <taxon>ecological metagenomes</taxon>
    </lineage>
</organism>
<proteinExistence type="predicted"/>
<accession>A0A3B0SXB6</accession>
<dbReference type="EMBL" id="UOEL01000027">
    <property type="protein sequence ID" value="VAW10615.1"/>
    <property type="molecule type" value="Genomic_DNA"/>
</dbReference>
<name>A0A3B0SXB6_9ZZZZ</name>
<gene>
    <name evidence="1" type="ORF">MNBD_BACTEROID03-1523</name>
</gene>
<sequence length="86" mass="10242">MKYEVFIDGGFMGFPKTYQGEVFLEDDIKRAVFKGMKIKIKPTNDLRDGFQYHLKFIDNNIEYTAIFDELNLPLQVRRFIDSVRKK</sequence>
<protein>
    <submittedName>
        <fullName evidence="1">Uncharacterized protein</fullName>
    </submittedName>
</protein>
<reference evidence="1" key="1">
    <citation type="submission" date="2018-06" db="EMBL/GenBank/DDBJ databases">
        <authorList>
            <person name="Zhirakovskaya E."/>
        </authorList>
    </citation>
    <scope>NUCLEOTIDE SEQUENCE</scope>
</reference>
<evidence type="ECO:0000313" key="1">
    <source>
        <dbReference type="EMBL" id="VAW10615.1"/>
    </source>
</evidence>